<keyword evidence="8" id="KW-1185">Reference proteome</keyword>
<dbReference type="InterPro" id="IPR001478">
    <property type="entry name" value="PDZ"/>
</dbReference>
<feature type="domain" description="PDZ" evidence="6">
    <location>
        <begin position="333"/>
        <end position="369"/>
    </location>
</feature>
<comment type="caution">
    <text evidence="7">The sequence shown here is derived from an EMBL/GenBank/DDBJ whole genome shotgun (WGS) entry which is preliminary data.</text>
</comment>
<keyword evidence="2 7" id="KW-0645">Protease</keyword>
<keyword evidence="3 7" id="KW-0378">Hydrolase</keyword>
<protein>
    <submittedName>
        <fullName evidence="7">S1C family serine protease</fullName>
        <ecNumber evidence="7">3.4.21.-</ecNumber>
    </submittedName>
</protein>
<dbReference type="EC" id="3.4.21.-" evidence="7"/>
<proteinExistence type="inferred from homology"/>
<dbReference type="InterPro" id="IPR051201">
    <property type="entry name" value="Chloro_Bact_Ser_Proteases"/>
</dbReference>
<keyword evidence="4" id="KW-0720">Serine protease</keyword>
<evidence type="ECO:0000259" key="6">
    <source>
        <dbReference type="PROSITE" id="PS50106"/>
    </source>
</evidence>
<dbReference type="Proteomes" id="UP001589836">
    <property type="component" value="Unassembled WGS sequence"/>
</dbReference>
<dbReference type="SUPFAM" id="SSF50494">
    <property type="entry name" value="Trypsin-like serine proteases"/>
    <property type="match status" value="1"/>
</dbReference>
<keyword evidence="5" id="KW-0812">Transmembrane</keyword>
<keyword evidence="5" id="KW-1133">Transmembrane helix</keyword>
<dbReference type="Pfam" id="PF13365">
    <property type="entry name" value="Trypsin_2"/>
    <property type="match status" value="1"/>
</dbReference>
<dbReference type="PROSITE" id="PS50106">
    <property type="entry name" value="PDZ"/>
    <property type="match status" value="1"/>
</dbReference>
<dbReference type="PRINTS" id="PR00834">
    <property type="entry name" value="PROTEASES2C"/>
</dbReference>
<dbReference type="GO" id="GO:0006508">
    <property type="term" value="P:proteolysis"/>
    <property type="evidence" value="ECO:0007669"/>
    <property type="project" value="UniProtKB-KW"/>
</dbReference>
<organism evidence="7 8">
    <name type="scientific">Pontibacillus salicampi</name>
    <dbReference type="NCBI Taxonomy" id="1449801"/>
    <lineage>
        <taxon>Bacteria</taxon>
        <taxon>Bacillati</taxon>
        <taxon>Bacillota</taxon>
        <taxon>Bacilli</taxon>
        <taxon>Bacillales</taxon>
        <taxon>Bacillaceae</taxon>
        <taxon>Pontibacillus</taxon>
    </lineage>
</organism>
<dbReference type="InterPro" id="IPR036034">
    <property type="entry name" value="PDZ_sf"/>
</dbReference>
<comment type="similarity">
    <text evidence="1">Belongs to the peptidase S1C family.</text>
</comment>
<dbReference type="PANTHER" id="PTHR43343:SF3">
    <property type="entry name" value="PROTEASE DO-LIKE 8, CHLOROPLASTIC"/>
    <property type="match status" value="1"/>
</dbReference>
<dbReference type="SUPFAM" id="SSF50156">
    <property type="entry name" value="PDZ domain-like"/>
    <property type="match status" value="1"/>
</dbReference>
<dbReference type="InterPro" id="IPR043504">
    <property type="entry name" value="Peptidase_S1_PA_chymotrypsin"/>
</dbReference>
<dbReference type="RefSeq" id="WP_377351836.1">
    <property type="nucleotide sequence ID" value="NZ_JBHLTP010000024.1"/>
</dbReference>
<evidence type="ECO:0000313" key="8">
    <source>
        <dbReference type="Proteomes" id="UP001589836"/>
    </source>
</evidence>
<dbReference type="EMBL" id="JBHLTP010000024">
    <property type="protein sequence ID" value="MFC0525981.1"/>
    <property type="molecule type" value="Genomic_DNA"/>
</dbReference>
<evidence type="ECO:0000313" key="7">
    <source>
        <dbReference type="EMBL" id="MFC0525981.1"/>
    </source>
</evidence>
<dbReference type="GO" id="GO:0008233">
    <property type="term" value="F:peptidase activity"/>
    <property type="evidence" value="ECO:0007669"/>
    <property type="project" value="UniProtKB-KW"/>
</dbReference>
<evidence type="ECO:0000256" key="1">
    <source>
        <dbReference type="ARBA" id="ARBA00010541"/>
    </source>
</evidence>
<name>A0ABV6LUA5_9BACI</name>
<dbReference type="CDD" id="cd06781">
    <property type="entry name" value="cpPDZ_BsHtra-like"/>
    <property type="match status" value="1"/>
</dbReference>
<evidence type="ECO:0000256" key="5">
    <source>
        <dbReference type="SAM" id="Phobius"/>
    </source>
</evidence>
<dbReference type="SMART" id="SM00228">
    <property type="entry name" value="PDZ"/>
    <property type="match status" value="1"/>
</dbReference>
<feature type="transmembrane region" description="Helical" evidence="5">
    <location>
        <begin position="20"/>
        <end position="42"/>
    </location>
</feature>
<evidence type="ECO:0000256" key="3">
    <source>
        <dbReference type="ARBA" id="ARBA00022801"/>
    </source>
</evidence>
<accession>A0ABV6LUA5</accession>
<dbReference type="Pfam" id="PF13180">
    <property type="entry name" value="PDZ_2"/>
    <property type="match status" value="1"/>
</dbReference>
<dbReference type="Gene3D" id="2.40.10.10">
    <property type="entry name" value="Trypsin-like serine proteases"/>
    <property type="match status" value="2"/>
</dbReference>
<evidence type="ECO:0000256" key="4">
    <source>
        <dbReference type="ARBA" id="ARBA00022825"/>
    </source>
</evidence>
<sequence length="406" mass="43337">MGYYDDHTSSRNQHKKPSWVMPTIVGLILGAVLIVLALPALIQSDILPYDLAITDEEANRENEEAADEDTPTSQSVNVDVTTQVTEVVENVQDAVVGVVKVQQGGASGLFSNEEQQGGTGSGVIYKKEGNSSYVVTNHHVIQNASQIELVLMDETRVEASLLGSDPYTDLAVLEVKDKDIGKAIELGSSENVKVGEPAIAIGNPLGLRFAGSVTKGIISGTQRAIPQDLNGDGRVDWQAEVIQTDAAINPGNSGGALINIKGQLIGVNSMKIAQSSVEGIGFAIPIDAAKPIIDDLEKDGEVTRPFMGIEAYSLAELASNDWRGTLNLPNDVEAGVFINGVEPNSPAAQAGLQQYDVITKLDGEPVTNIVDLRKHLYEKTQVGDTMSVTFYREGEQQATELKLTSQ</sequence>
<evidence type="ECO:0000256" key="2">
    <source>
        <dbReference type="ARBA" id="ARBA00022670"/>
    </source>
</evidence>
<dbReference type="InterPro" id="IPR001940">
    <property type="entry name" value="Peptidase_S1C"/>
</dbReference>
<reference evidence="7 8" key="1">
    <citation type="submission" date="2024-09" db="EMBL/GenBank/DDBJ databases">
        <authorList>
            <person name="Sun Q."/>
            <person name="Mori K."/>
        </authorList>
    </citation>
    <scope>NUCLEOTIDE SEQUENCE [LARGE SCALE GENOMIC DNA]</scope>
    <source>
        <strain evidence="7 8">NCAIM B.02529</strain>
    </source>
</reference>
<dbReference type="InterPro" id="IPR009003">
    <property type="entry name" value="Peptidase_S1_PA"/>
</dbReference>
<gene>
    <name evidence="7" type="ORF">ACFFGV_20615</name>
</gene>
<keyword evidence="5" id="KW-0472">Membrane</keyword>
<dbReference type="PANTHER" id="PTHR43343">
    <property type="entry name" value="PEPTIDASE S12"/>
    <property type="match status" value="1"/>
</dbReference>
<dbReference type="Gene3D" id="2.30.42.10">
    <property type="match status" value="1"/>
</dbReference>